<dbReference type="Proteomes" id="UP000623129">
    <property type="component" value="Unassembled WGS sequence"/>
</dbReference>
<dbReference type="AlphaFoldDB" id="A0A833VDF7"/>
<feature type="region of interest" description="Disordered" evidence="1">
    <location>
        <begin position="1"/>
        <end position="28"/>
    </location>
</feature>
<dbReference type="OrthoDB" id="361630at2759"/>
<proteinExistence type="predicted"/>
<keyword evidence="3" id="KW-1185">Reference proteome</keyword>
<evidence type="ECO:0000256" key="1">
    <source>
        <dbReference type="SAM" id="MobiDB-lite"/>
    </source>
</evidence>
<reference evidence="2" key="1">
    <citation type="submission" date="2020-01" db="EMBL/GenBank/DDBJ databases">
        <title>Genome sequence of Kobresia littledalei, the first chromosome-level genome in the family Cyperaceae.</title>
        <authorList>
            <person name="Qu G."/>
        </authorList>
    </citation>
    <scope>NUCLEOTIDE SEQUENCE</scope>
    <source>
        <strain evidence="2">C.B.Clarke</strain>
        <tissue evidence="2">Leaf</tissue>
    </source>
</reference>
<comment type="caution">
    <text evidence="2">The sequence shown here is derived from an EMBL/GenBank/DDBJ whole genome shotgun (WGS) entry which is preliminary data.</text>
</comment>
<sequence length="85" mass="9406">MKRTKRRRTGFENSGERETPKRPAKPAQVKTVEIFEGMTVVELAKCTGSSVRPIQEILTSVGEKVGSEFDPITIDVAELVSTSIR</sequence>
<dbReference type="EMBL" id="SWLB01000008">
    <property type="protein sequence ID" value="KAF3335142.1"/>
    <property type="molecule type" value="Genomic_DNA"/>
</dbReference>
<gene>
    <name evidence="2" type="ORF">FCM35_KLT19649</name>
</gene>
<name>A0A833VDF7_9POAL</name>
<evidence type="ECO:0000313" key="3">
    <source>
        <dbReference type="Proteomes" id="UP000623129"/>
    </source>
</evidence>
<protein>
    <submittedName>
        <fullName evidence="2">Uncharacterized protein</fullName>
    </submittedName>
</protein>
<accession>A0A833VDF7</accession>
<organism evidence="2 3">
    <name type="scientific">Carex littledalei</name>
    <dbReference type="NCBI Taxonomy" id="544730"/>
    <lineage>
        <taxon>Eukaryota</taxon>
        <taxon>Viridiplantae</taxon>
        <taxon>Streptophyta</taxon>
        <taxon>Embryophyta</taxon>
        <taxon>Tracheophyta</taxon>
        <taxon>Spermatophyta</taxon>
        <taxon>Magnoliopsida</taxon>
        <taxon>Liliopsida</taxon>
        <taxon>Poales</taxon>
        <taxon>Cyperaceae</taxon>
        <taxon>Cyperoideae</taxon>
        <taxon>Cariceae</taxon>
        <taxon>Carex</taxon>
        <taxon>Carex subgen. Euthyceras</taxon>
    </lineage>
</organism>
<evidence type="ECO:0000313" key="2">
    <source>
        <dbReference type="EMBL" id="KAF3335142.1"/>
    </source>
</evidence>